<keyword evidence="3" id="KW-1185">Reference proteome</keyword>
<dbReference type="InterPro" id="IPR005303">
    <property type="entry name" value="MOCOS_middle"/>
</dbReference>
<dbReference type="SUPFAM" id="SSF141673">
    <property type="entry name" value="MOSC N-terminal domain-like"/>
    <property type="match status" value="1"/>
</dbReference>
<protein>
    <recommendedName>
        <fullName evidence="1">MOSC domain-containing protein</fullName>
    </recommendedName>
</protein>
<dbReference type="PANTHER" id="PTHR14237">
    <property type="entry name" value="MOLYBDOPTERIN COFACTOR SULFURASE MOSC"/>
    <property type="match status" value="1"/>
</dbReference>
<gene>
    <name evidence="2" type="ORF">AWL63_21255</name>
</gene>
<dbReference type="Pfam" id="PF03473">
    <property type="entry name" value="MOSC"/>
    <property type="match status" value="1"/>
</dbReference>
<dbReference type="Proteomes" id="UP000094256">
    <property type="component" value="Chromosome"/>
</dbReference>
<dbReference type="STRING" id="1560345.AWL63_21255"/>
<dbReference type="InterPro" id="IPR005302">
    <property type="entry name" value="MoCF_Sase_C"/>
</dbReference>
<dbReference type="KEGG" id="span:AWL63_21255"/>
<evidence type="ECO:0000313" key="2">
    <source>
        <dbReference type="EMBL" id="AOH86109.1"/>
    </source>
</evidence>
<dbReference type="GO" id="GO:0030151">
    <property type="term" value="F:molybdenum ion binding"/>
    <property type="evidence" value="ECO:0007669"/>
    <property type="project" value="InterPro"/>
</dbReference>
<dbReference type="GO" id="GO:0003824">
    <property type="term" value="F:catalytic activity"/>
    <property type="evidence" value="ECO:0007669"/>
    <property type="project" value="InterPro"/>
</dbReference>
<evidence type="ECO:0000313" key="3">
    <source>
        <dbReference type="Proteomes" id="UP000094256"/>
    </source>
</evidence>
<organism evidence="2 3">
    <name type="scientific">Sphingomonas panacis</name>
    <dbReference type="NCBI Taxonomy" id="1560345"/>
    <lineage>
        <taxon>Bacteria</taxon>
        <taxon>Pseudomonadati</taxon>
        <taxon>Pseudomonadota</taxon>
        <taxon>Alphaproteobacteria</taxon>
        <taxon>Sphingomonadales</taxon>
        <taxon>Sphingomonadaceae</taxon>
        <taxon>Sphingomonas</taxon>
    </lineage>
</organism>
<dbReference type="RefSeq" id="WP_069206624.1">
    <property type="nucleotide sequence ID" value="NZ_CP014168.1"/>
</dbReference>
<dbReference type="GO" id="GO:0030170">
    <property type="term" value="F:pyridoxal phosphate binding"/>
    <property type="evidence" value="ECO:0007669"/>
    <property type="project" value="InterPro"/>
</dbReference>
<sequence>MTTPPTVTALYRYPVKSLRGHALDAAAISARGIDGDRRWMIVDANGRFLTRRETPAMALFDVRMERDALVFDHPLVGRHRAPCPTDAALRIDARIWNDSVSVRMADAETNAYLSRALGKPVRLVFQGDEGLRPVSPKHAAPGDHVSLSDGYPLLIVSRASLDSLNAALAVPVAVERFRPNLVVDGGDAWSEDRWRRIRIGGVTFRTPKLCSRCIIVTQQPLTGERLEGNEPLTTLRTLGRMTKSGVVFGQNAIPENDGVIVPGDRVEVLETGESVLD</sequence>
<proteinExistence type="predicted"/>
<dbReference type="PANTHER" id="PTHR14237:SF19">
    <property type="entry name" value="MITOCHONDRIAL AMIDOXIME REDUCING COMPONENT 1"/>
    <property type="match status" value="1"/>
</dbReference>
<dbReference type="PROSITE" id="PS51340">
    <property type="entry name" value="MOSC"/>
    <property type="match status" value="1"/>
</dbReference>
<reference evidence="2 3" key="1">
    <citation type="submission" date="2016-01" db="EMBL/GenBank/DDBJ databases">
        <title>Complete genome and mega plasmid sequence of Sphingomonas panacis DCY99 elicits systemic resistance in rice to Xanthomonas oryzae.</title>
        <authorList>
            <person name="Kim Y.J."/>
            <person name="Yang D.C."/>
            <person name="Sing P."/>
        </authorList>
    </citation>
    <scope>NUCLEOTIDE SEQUENCE [LARGE SCALE GENOMIC DNA]</scope>
    <source>
        <strain evidence="2 3">DCY99</strain>
    </source>
</reference>
<dbReference type="AlphaFoldDB" id="A0A1B3ZFB1"/>
<name>A0A1B3ZFB1_9SPHN</name>
<dbReference type="InterPro" id="IPR011037">
    <property type="entry name" value="Pyrv_Knase-like_insert_dom_sf"/>
</dbReference>
<dbReference type="EMBL" id="CP014168">
    <property type="protein sequence ID" value="AOH86109.1"/>
    <property type="molecule type" value="Genomic_DNA"/>
</dbReference>
<accession>A0A1B3ZFB1</accession>
<dbReference type="Pfam" id="PF03476">
    <property type="entry name" value="MOSC_N"/>
    <property type="match status" value="1"/>
</dbReference>
<dbReference type="SUPFAM" id="SSF50800">
    <property type="entry name" value="PK beta-barrel domain-like"/>
    <property type="match status" value="1"/>
</dbReference>
<evidence type="ECO:0000259" key="1">
    <source>
        <dbReference type="PROSITE" id="PS51340"/>
    </source>
</evidence>
<feature type="domain" description="MOSC" evidence="1">
    <location>
        <begin position="111"/>
        <end position="269"/>
    </location>
</feature>